<gene>
    <name evidence="3" type="ORF">DV451_000658</name>
</gene>
<dbReference type="AlphaFoldDB" id="A0A9P5G955"/>
<name>A0A9P5G955_GEOCN</name>
<organism evidence="3 4">
    <name type="scientific">Geotrichum candidum</name>
    <name type="common">Oospora lactis</name>
    <name type="synonym">Dipodascus geotrichum</name>
    <dbReference type="NCBI Taxonomy" id="1173061"/>
    <lineage>
        <taxon>Eukaryota</taxon>
        <taxon>Fungi</taxon>
        <taxon>Dikarya</taxon>
        <taxon>Ascomycota</taxon>
        <taxon>Saccharomycotina</taxon>
        <taxon>Dipodascomycetes</taxon>
        <taxon>Dipodascales</taxon>
        <taxon>Dipodascaceae</taxon>
        <taxon>Geotrichum</taxon>
    </lineage>
</organism>
<protein>
    <submittedName>
        <fullName evidence="3">Uncharacterized protein</fullName>
    </submittedName>
</protein>
<evidence type="ECO:0000256" key="1">
    <source>
        <dbReference type="SAM" id="MobiDB-lite"/>
    </source>
</evidence>
<reference evidence="3" key="1">
    <citation type="journal article" date="2020" name="Front. Microbiol.">
        <title>Phenotypic and Genetic Characterization of the Cheese Ripening Yeast Geotrichum candidum.</title>
        <authorList>
            <person name="Perkins V."/>
            <person name="Vignola S."/>
            <person name="Lessard M.H."/>
            <person name="Plante P.L."/>
            <person name="Corbeil J."/>
            <person name="Dugat-Bony E."/>
            <person name="Frenette M."/>
            <person name="Labrie S."/>
        </authorList>
    </citation>
    <scope>NUCLEOTIDE SEQUENCE</scope>
    <source>
        <strain evidence="3">LMA-70</strain>
    </source>
</reference>
<proteinExistence type="predicted"/>
<feature type="region of interest" description="Disordered" evidence="1">
    <location>
        <begin position="152"/>
        <end position="220"/>
    </location>
</feature>
<dbReference type="EMBL" id="QQZK01000008">
    <property type="protein sequence ID" value="KAF5104423.1"/>
    <property type="molecule type" value="Genomic_DNA"/>
</dbReference>
<feature type="compositionally biased region" description="Polar residues" evidence="1">
    <location>
        <begin position="193"/>
        <end position="203"/>
    </location>
</feature>
<keyword evidence="2" id="KW-0472">Membrane</keyword>
<dbReference type="Proteomes" id="UP000750522">
    <property type="component" value="Unassembled WGS sequence"/>
</dbReference>
<feature type="compositionally biased region" description="Low complexity" evidence="1">
    <location>
        <begin position="152"/>
        <end position="166"/>
    </location>
</feature>
<accession>A0A9P5G955</accession>
<sequence length="280" mass="30097">MHLLSPVNSQKQQQQQPKPALTSLLVPYIWPTSPASFCTGVVVGLIVALLRPIIEYYVDVGAKYIAVVLRFSLIWGSIGLIAWAILRVLQQTGSTVAPSSAPRPQQQQQQQQQQQPRYLTQNTSLPPPRISSSSSSPVLSSSAESLYSFTTTSSANTSSSTYSNYTPKPPHMSPSAATAATGYNPYAARTPSPVRSVSPTRMSPTRKMVGPTTATSGTITPGVVSASVRRMEPRIVPVDDGSDTGVPDNAGFRNYLRAKDAVSVLEKPAGQGAFRIRRRP</sequence>
<feature type="transmembrane region" description="Helical" evidence="2">
    <location>
        <begin position="62"/>
        <end position="86"/>
    </location>
</feature>
<comment type="caution">
    <text evidence="3">The sequence shown here is derived from an EMBL/GenBank/DDBJ whole genome shotgun (WGS) entry which is preliminary data.</text>
</comment>
<keyword evidence="2" id="KW-0812">Transmembrane</keyword>
<reference evidence="3" key="2">
    <citation type="submission" date="2020-01" db="EMBL/GenBank/DDBJ databases">
        <authorList>
            <person name="Perkins V."/>
            <person name="Lessard M.-H."/>
            <person name="Dugat-Bony E."/>
            <person name="Frenette M."/>
            <person name="Labrie S."/>
        </authorList>
    </citation>
    <scope>NUCLEOTIDE SEQUENCE</scope>
    <source>
        <strain evidence="3">LMA-70</strain>
    </source>
</reference>
<evidence type="ECO:0000313" key="3">
    <source>
        <dbReference type="EMBL" id="KAF5104423.1"/>
    </source>
</evidence>
<feature type="compositionally biased region" description="Low complexity" evidence="1">
    <location>
        <begin position="105"/>
        <end position="115"/>
    </location>
</feature>
<evidence type="ECO:0000313" key="4">
    <source>
        <dbReference type="Proteomes" id="UP000750522"/>
    </source>
</evidence>
<evidence type="ECO:0000256" key="2">
    <source>
        <dbReference type="SAM" id="Phobius"/>
    </source>
</evidence>
<feature type="region of interest" description="Disordered" evidence="1">
    <location>
        <begin position="96"/>
        <end position="138"/>
    </location>
</feature>
<feature type="transmembrane region" description="Helical" evidence="2">
    <location>
        <begin position="28"/>
        <end position="50"/>
    </location>
</feature>
<keyword evidence="2" id="KW-1133">Transmembrane helix</keyword>